<dbReference type="EMBL" id="SMKO01000047">
    <property type="protein sequence ID" value="TDD04277.1"/>
    <property type="molecule type" value="Genomic_DNA"/>
</dbReference>
<name>A0A4R4VK95_9ACTN</name>
<keyword evidence="2" id="KW-0812">Transmembrane</keyword>
<feature type="domain" description="HTTM-like" evidence="5">
    <location>
        <begin position="12"/>
        <end position="273"/>
    </location>
</feature>
<dbReference type="AlphaFoldDB" id="A0A4R4VK95"/>
<gene>
    <name evidence="6" type="ORF">E1292_19225</name>
</gene>
<evidence type="ECO:0000313" key="7">
    <source>
        <dbReference type="Proteomes" id="UP000295258"/>
    </source>
</evidence>
<dbReference type="Proteomes" id="UP000295258">
    <property type="component" value="Unassembled WGS sequence"/>
</dbReference>
<evidence type="ECO:0000259" key="5">
    <source>
        <dbReference type="SMART" id="SM00752"/>
    </source>
</evidence>
<dbReference type="InterPro" id="IPR011020">
    <property type="entry name" value="HTTM-like"/>
</dbReference>
<evidence type="ECO:0000256" key="3">
    <source>
        <dbReference type="ARBA" id="ARBA00022989"/>
    </source>
</evidence>
<evidence type="ECO:0000313" key="6">
    <source>
        <dbReference type="EMBL" id="TDD04277.1"/>
    </source>
</evidence>
<keyword evidence="3" id="KW-1133">Transmembrane helix</keyword>
<protein>
    <recommendedName>
        <fullName evidence="5">HTTM-like domain-containing protein</fullName>
    </recommendedName>
</protein>
<evidence type="ECO:0000256" key="4">
    <source>
        <dbReference type="ARBA" id="ARBA00023136"/>
    </source>
</evidence>
<sequence length="310" mass="33264">MSRSPETPLEPELDRHAALSMAERLCAVHGLMSSLEYLARRQDREFGGLNNWRVMRRAHRDSPPLVRRALDGIAGQRVTATIHTARAACAVVLLLPVSGNRVRLGANLALASTTMLLRARHRYGGDGADQVAVVVQAATALGRTGGPGTVDACLWFIALQSVLSYVASGCAKLVNPAWRDGTALTRIMATRLYGHPSVWRVLRDHPKVARALSAGILAFECGFPLVFLARGRLAPLFVWSAIAFHLVNGGAMGLGRFGWAFVAMHPAVLYVTRGPRDDRSDLLPRLALAGTAGAVAAAAIVRARGDDRAE</sequence>
<comment type="caution">
    <text evidence="6">The sequence shown here is derived from an EMBL/GenBank/DDBJ whole genome shotgun (WGS) entry which is preliminary data.</text>
</comment>
<accession>A0A4R4VK95</accession>
<organism evidence="6 7">
    <name type="scientific">Nonomuraea deserti</name>
    <dbReference type="NCBI Taxonomy" id="1848322"/>
    <lineage>
        <taxon>Bacteria</taxon>
        <taxon>Bacillati</taxon>
        <taxon>Actinomycetota</taxon>
        <taxon>Actinomycetes</taxon>
        <taxon>Streptosporangiales</taxon>
        <taxon>Streptosporangiaceae</taxon>
        <taxon>Nonomuraea</taxon>
    </lineage>
</organism>
<evidence type="ECO:0000256" key="1">
    <source>
        <dbReference type="ARBA" id="ARBA00004127"/>
    </source>
</evidence>
<dbReference type="RefSeq" id="WP_132596601.1">
    <property type="nucleotide sequence ID" value="NZ_SMKO01000047.1"/>
</dbReference>
<dbReference type="GO" id="GO:0012505">
    <property type="term" value="C:endomembrane system"/>
    <property type="evidence" value="ECO:0007669"/>
    <property type="project" value="UniProtKB-SubCell"/>
</dbReference>
<evidence type="ECO:0000256" key="2">
    <source>
        <dbReference type="ARBA" id="ARBA00022692"/>
    </source>
</evidence>
<proteinExistence type="predicted"/>
<keyword evidence="7" id="KW-1185">Reference proteome</keyword>
<reference evidence="6 7" key="1">
    <citation type="submission" date="2019-03" db="EMBL/GenBank/DDBJ databases">
        <title>Draft genome sequences of novel Actinobacteria.</title>
        <authorList>
            <person name="Sahin N."/>
            <person name="Ay H."/>
            <person name="Saygin H."/>
        </authorList>
    </citation>
    <scope>NUCLEOTIDE SEQUENCE [LARGE SCALE GENOMIC DNA]</scope>
    <source>
        <strain evidence="6 7">KC310</strain>
    </source>
</reference>
<dbReference type="SMART" id="SM00752">
    <property type="entry name" value="HTTM"/>
    <property type="match status" value="1"/>
</dbReference>
<keyword evidence="4" id="KW-0472">Membrane</keyword>
<comment type="subcellular location">
    <subcellularLocation>
        <location evidence="1">Endomembrane system</location>
        <topology evidence="1">Multi-pass membrane protein</topology>
    </subcellularLocation>
</comment>